<dbReference type="PANTHER" id="PTHR48099:SF5">
    <property type="entry name" value="C-1-TETRAHYDROFOLATE SYNTHASE, CYTOPLASMIC"/>
    <property type="match status" value="1"/>
</dbReference>
<comment type="similarity">
    <text evidence="11">Belongs to the tetrahydrofolate dehydrogenase/cyclohydrolase family.</text>
</comment>
<evidence type="ECO:0000256" key="2">
    <source>
        <dbReference type="ARBA" id="ARBA00022563"/>
    </source>
</evidence>
<dbReference type="PRINTS" id="PR00085">
    <property type="entry name" value="THFDHDRGNASE"/>
</dbReference>
<comment type="pathway">
    <text evidence="1 11">One-carbon metabolism; tetrahydrofolate interconversion.</text>
</comment>
<evidence type="ECO:0000256" key="9">
    <source>
        <dbReference type="ARBA" id="ARBA00023167"/>
    </source>
</evidence>
<keyword evidence="10 11" id="KW-0511">Multifunctional enzyme</keyword>
<keyword evidence="4 11" id="KW-0658">Purine biosynthesis</keyword>
<dbReference type="Gene3D" id="3.40.50.720">
    <property type="entry name" value="NAD(P)-binding Rossmann-like Domain"/>
    <property type="match status" value="1"/>
</dbReference>
<evidence type="ECO:0000256" key="5">
    <source>
        <dbReference type="ARBA" id="ARBA00022801"/>
    </source>
</evidence>
<feature type="domain" description="Tetrahydrofolate dehydrogenase/cyclohydrolase NAD(P)-binding" evidence="13">
    <location>
        <begin position="139"/>
        <end position="279"/>
    </location>
</feature>
<comment type="subunit">
    <text evidence="11">Homodimer.</text>
</comment>
<organism evidence="14 15">
    <name type="scientific">Candidatus Cryosericum odellii</name>
    <dbReference type="NCBI Taxonomy" id="2290917"/>
    <lineage>
        <taxon>Bacteria</taxon>
        <taxon>Pseudomonadati</taxon>
        <taxon>Caldisericota/Cryosericota group</taxon>
        <taxon>Candidatus Cryosericota</taxon>
        <taxon>Candidatus Cryosericia</taxon>
        <taxon>Candidatus Cryosericales</taxon>
        <taxon>Candidatus Cryosericaceae</taxon>
        <taxon>Candidatus Cryosericum</taxon>
    </lineage>
</organism>
<dbReference type="GO" id="GO:0006164">
    <property type="term" value="P:purine nucleotide biosynthetic process"/>
    <property type="evidence" value="ECO:0007669"/>
    <property type="project" value="UniProtKB-KW"/>
</dbReference>
<dbReference type="UniPathway" id="UPA00193"/>
<dbReference type="InterPro" id="IPR036291">
    <property type="entry name" value="NAD(P)-bd_dom_sf"/>
</dbReference>
<comment type="catalytic activity">
    <reaction evidence="11">
        <text>(6R)-5,10-methylene-5,6,7,8-tetrahydrofolate + NADP(+) = (6R)-5,10-methenyltetrahydrofolate + NADPH</text>
        <dbReference type="Rhea" id="RHEA:22812"/>
        <dbReference type="ChEBI" id="CHEBI:15636"/>
        <dbReference type="ChEBI" id="CHEBI:57455"/>
        <dbReference type="ChEBI" id="CHEBI:57783"/>
        <dbReference type="ChEBI" id="CHEBI:58349"/>
        <dbReference type="EC" id="1.5.1.5"/>
    </reaction>
</comment>
<feature type="binding site" evidence="11">
    <location>
        <begin position="165"/>
        <end position="167"/>
    </location>
    <ligand>
        <name>NADP(+)</name>
        <dbReference type="ChEBI" id="CHEBI:58349"/>
    </ligand>
</feature>
<protein>
    <recommendedName>
        <fullName evidence="11">Bifunctional protein FolD</fullName>
    </recommendedName>
    <domain>
        <recommendedName>
            <fullName evidence="11">Methylenetetrahydrofolate dehydrogenase</fullName>
            <ecNumber evidence="11">1.5.1.5</ecNumber>
        </recommendedName>
    </domain>
    <domain>
        <recommendedName>
            <fullName evidence="11">Methenyltetrahydrofolate cyclohydrolase</fullName>
            <ecNumber evidence="11">3.5.4.9</ecNumber>
        </recommendedName>
    </domain>
</protein>
<dbReference type="GO" id="GO:0004477">
    <property type="term" value="F:methenyltetrahydrofolate cyclohydrolase activity"/>
    <property type="evidence" value="ECO:0007669"/>
    <property type="project" value="UniProtKB-UniRule"/>
</dbReference>
<keyword evidence="7 11" id="KW-0560">Oxidoreductase</keyword>
<dbReference type="InterPro" id="IPR020630">
    <property type="entry name" value="THF_DH/CycHdrlase_cat_dom"/>
</dbReference>
<dbReference type="EC" id="1.5.1.5" evidence="11"/>
<dbReference type="AlphaFoldDB" id="A0A398DAB6"/>
<dbReference type="RefSeq" id="WP_119119979.1">
    <property type="nucleotide sequence ID" value="NZ_QXIU01000142.1"/>
</dbReference>
<evidence type="ECO:0000313" key="14">
    <source>
        <dbReference type="EMBL" id="RIE10469.1"/>
    </source>
</evidence>
<feature type="binding site" evidence="11">
    <location>
        <position position="231"/>
    </location>
    <ligand>
        <name>NADP(+)</name>
        <dbReference type="ChEBI" id="CHEBI:58349"/>
    </ligand>
</feature>
<dbReference type="InterPro" id="IPR046346">
    <property type="entry name" value="Aminoacid_DH-like_N_sf"/>
</dbReference>
<dbReference type="Pfam" id="PF00763">
    <property type="entry name" value="THF_DHG_CYH"/>
    <property type="match status" value="1"/>
</dbReference>
<comment type="function">
    <text evidence="11">Catalyzes the oxidation of 5,10-methylenetetrahydrofolate to 5,10-methenyltetrahydrofolate and then the hydrolysis of 5,10-methenyltetrahydrofolate to 10-formyltetrahydrofolate.</text>
</comment>
<evidence type="ECO:0000256" key="3">
    <source>
        <dbReference type="ARBA" id="ARBA00022605"/>
    </source>
</evidence>
<dbReference type="EMBL" id="QXIU01000142">
    <property type="protein sequence ID" value="RIE10469.1"/>
    <property type="molecule type" value="Genomic_DNA"/>
</dbReference>
<dbReference type="SUPFAM" id="SSF53223">
    <property type="entry name" value="Aminoacid dehydrogenase-like, N-terminal domain"/>
    <property type="match status" value="1"/>
</dbReference>
<evidence type="ECO:0000256" key="1">
    <source>
        <dbReference type="ARBA" id="ARBA00004777"/>
    </source>
</evidence>
<keyword evidence="8 11" id="KW-0368">Histidine biosynthesis</keyword>
<dbReference type="EC" id="3.5.4.9" evidence="11"/>
<evidence type="ECO:0000256" key="11">
    <source>
        <dbReference type="HAMAP-Rule" id="MF_01576"/>
    </source>
</evidence>
<dbReference type="Gene3D" id="3.40.50.10860">
    <property type="entry name" value="Leucine Dehydrogenase, chain A, domain 1"/>
    <property type="match status" value="1"/>
</dbReference>
<name>A0A398DAB6_9BACT</name>
<dbReference type="GO" id="GO:0004488">
    <property type="term" value="F:methylenetetrahydrofolate dehydrogenase (NADP+) activity"/>
    <property type="evidence" value="ECO:0007669"/>
    <property type="project" value="UniProtKB-UniRule"/>
</dbReference>
<dbReference type="GO" id="GO:0005829">
    <property type="term" value="C:cytosol"/>
    <property type="evidence" value="ECO:0007669"/>
    <property type="project" value="TreeGrafter"/>
</dbReference>
<keyword evidence="9 11" id="KW-0486">Methionine biosynthesis</keyword>
<dbReference type="InterPro" id="IPR000672">
    <property type="entry name" value="THF_DH/CycHdrlase"/>
</dbReference>
<keyword evidence="5 11" id="KW-0378">Hydrolase</keyword>
<keyword evidence="3 11" id="KW-0028">Amino-acid biosynthesis</keyword>
<evidence type="ECO:0000313" key="15">
    <source>
        <dbReference type="Proteomes" id="UP000266489"/>
    </source>
</evidence>
<gene>
    <name evidence="11" type="primary">folD</name>
    <name evidence="14" type="ORF">SMC5_05920</name>
</gene>
<dbReference type="PANTHER" id="PTHR48099">
    <property type="entry name" value="C-1-TETRAHYDROFOLATE SYNTHASE, CYTOPLASMIC-RELATED"/>
    <property type="match status" value="1"/>
</dbReference>
<evidence type="ECO:0000256" key="6">
    <source>
        <dbReference type="ARBA" id="ARBA00022857"/>
    </source>
</evidence>
<dbReference type="GO" id="GO:0009086">
    <property type="term" value="P:methionine biosynthetic process"/>
    <property type="evidence" value="ECO:0007669"/>
    <property type="project" value="UniProtKB-KW"/>
</dbReference>
<evidence type="ECO:0000256" key="8">
    <source>
        <dbReference type="ARBA" id="ARBA00023102"/>
    </source>
</evidence>
<evidence type="ECO:0000256" key="4">
    <source>
        <dbReference type="ARBA" id="ARBA00022755"/>
    </source>
</evidence>
<dbReference type="GO" id="GO:0000105">
    <property type="term" value="P:L-histidine biosynthetic process"/>
    <property type="evidence" value="ECO:0007669"/>
    <property type="project" value="UniProtKB-KW"/>
</dbReference>
<dbReference type="HAMAP" id="MF_01576">
    <property type="entry name" value="THF_DHG_CYH"/>
    <property type="match status" value="1"/>
</dbReference>
<comment type="caution">
    <text evidence="11">Lacks conserved residue(s) required for the propagation of feature annotation.</text>
</comment>
<comment type="catalytic activity">
    <reaction evidence="11">
        <text>(6R)-5,10-methenyltetrahydrofolate + H2O = (6R)-10-formyltetrahydrofolate + H(+)</text>
        <dbReference type="Rhea" id="RHEA:23700"/>
        <dbReference type="ChEBI" id="CHEBI:15377"/>
        <dbReference type="ChEBI" id="CHEBI:15378"/>
        <dbReference type="ChEBI" id="CHEBI:57455"/>
        <dbReference type="ChEBI" id="CHEBI:195366"/>
        <dbReference type="EC" id="3.5.4.9"/>
    </reaction>
</comment>
<dbReference type="Pfam" id="PF02882">
    <property type="entry name" value="THF_DHG_CYH_C"/>
    <property type="match status" value="1"/>
</dbReference>
<proteinExistence type="inferred from homology"/>
<dbReference type="GO" id="GO:0035999">
    <property type="term" value="P:tetrahydrofolate interconversion"/>
    <property type="evidence" value="ECO:0007669"/>
    <property type="project" value="UniProtKB-UniRule"/>
</dbReference>
<keyword evidence="6 11" id="KW-0521">NADP</keyword>
<evidence type="ECO:0000256" key="10">
    <source>
        <dbReference type="ARBA" id="ARBA00023268"/>
    </source>
</evidence>
<accession>A0A398DAB6</accession>
<dbReference type="InterPro" id="IPR020631">
    <property type="entry name" value="THF_DH/CycHdrlase_NAD-bd_dom"/>
</dbReference>
<dbReference type="SUPFAM" id="SSF51735">
    <property type="entry name" value="NAD(P)-binding Rossmann-fold domains"/>
    <property type="match status" value="1"/>
</dbReference>
<dbReference type="CDD" id="cd01080">
    <property type="entry name" value="NAD_bind_m-THF_DH_Cyclohyd"/>
    <property type="match status" value="1"/>
</dbReference>
<feature type="domain" description="Tetrahydrofolate dehydrogenase/cyclohydrolase catalytic" evidence="12">
    <location>
        <begin position="5"/>
        <end position="119"/>
    </location>
</feature>
<dbReference type="Proteomes" id="UP000266489">
    <property type="component" value="Unassembled WGS sequence"/>
</dbReference>
<evidence type="ECO:0000259" key="12">
    <source>
        <dbReference type="Pfam" id="PF00763"/>
    </source>
</evidence>
<keyword evidence="2 11" id="KW-0554">One-carbon metabolism</keyword>
<dbReference type="FunFam" id="3.40.50.720:FF:000094">
    <property type="entry name" value="Bifunctional protein FolD"/>
    <property type="match status" value="1"/>
</dbReference>
<evidence type="ECO:0000259" key="13">
    <source>
        <dbReference type="Pfam" id="PF02882"/>
    </source>
</evidence>
<evidence type="ECO:0000256" key="7">
    <source>
        <dbReference type="ARBA" id="ARBA00023002"/>
    </source>
</evidence>
<dbReference type="OrthoDB" id="9803580at2"/>
<comment type="caution">
    <text evidence="14">The sequence shown here is derived from an EMBL/GenBank/DDBJ whole genome shotgun (WGS) entry which is preliminary data.</text>
</comment>
<reference evidence="14 15" key="1">
    <citation type="submission" date="2018-09" db="EMBL/GenBank/DDBJ databases">
        <title>Discovery and Ecogenomic Context for Candidatus Cryosericales, a Global Caldiserica Order Active in Thawing Permafrost.</title>
        <authorList>
            <person name="Martinez M.A."/>
            <person name="Woodcroft B.J."/>
            <person name="Ignacio Espinoza J.C."/>
            <person name="Zayed A."/>
            <person name="Singleton C.M."/>
            <person name="Boyd J."/>
            <person name="Li Y.-F."/>
            <person name="Purvine S."/>
            <person name="Maughan H."/>
            <person name="Hodgkins S.B."/>
            <person name="Anderson D."/>
            <person name="Sederholm M."/>
            <person name="Temperton B."/>
            <person name="Saleska S.R."/>
            <person name="Tyson G.W."/>
            <person name="Rich V.I."/>
        </authorList>
    </citation>
    <scope>NUCLEOTIDE SEQUENCE [LARGE SCALE GENOMIC DNA]</scope>
    <source>
        <strain evidence="14 15">SMC5</strain>
    </source>
</reference>
<sequence length="285" mass="30196">MSIIMKGSEVAAAMKEELLREVEKLARKGIVPQLGIVRVGARPDDLAYERGAIKKMGGVGIRCKVIELSESIGQADFEQEFSAVDNNPDIHGILLFRPLPRQLDEQSVRNMINPKKDIDCMSPVNIAKVFSGDESGFAPCTAEAVMEVLAHYAIDVRGKRVTVVGRSMVVGKPLSMLLLKKNATVTICHTKTIDLEETCRNAEILVAAAGKAAMITADFVSENSVVVDVGINVGSDGKLCGDVDFDAVVAKVASITPVPGGVGAVTSSVLAEHVVRAANSLNGLS</sequence>